<evidence type="ECO:0000313" key="1">
    <source>
        <dbReference type="EMBL" id="MBB5755149.1"/>
    </source>
</evidence>
<organism evidence="1 2">
    <name type="scientific">Prosthecomicrobium pneumaticum</name>
    <dbReference type="NCBI Taxonomy" id="81895"/>
    <lineage>
        <taxon>Bacteria</taxon>
        <taxon>Pseudomonadati</taxon>
        <taxon>Pseudomonadota</taxon>
        <taxon>Alphaproteobacteria</taxon>
        <taxon>Hyphomicrobiales</taxon>
        <taxon>Kaistiaceae</taxon>
        <taxon>Prosthecomicrobium</taxon>
    </lineage>
</organism>
<gene>
    <name evidence="1" type="ORF">GGQ63_004250</name>
</gene>
<protein>
    <recommendedName>
        <fullName evidence="3">HPr kinase/phosphorylase C-terminal domain-containing protein</fullName>
    </recommendedName>
</protein>
<dbReference type="RefSeq" id="WP_183858580.1">
    <property type="nucleotide sequence ID" value="NZ_JACHOO010000014.1"/>
</dbReference>
<reference evidence="1 2" key="1">
    <citation type="submission" date="2020-08" db="EMBL/GenBank/DDBJ databases">
        <title>Genomic Encyclopedia of Type Strains, Phase IV (KMG-IV): sequencing the most valuable type-strain genomes for metagenomic binning, comparative biology and taxonomic classification.</title>
        <authorList>
            <person name="Goeker M."/>
        </authorList>
    </citation>
    <scope>NUCLEOTIDE SEQUENCE [LARGE SCALE GENOMIC DNA]</scope>
    <source>
        <strain evidence="1 2">DSM 16268</strain>
    </source>
</reference>
<dbReference type="Gene3D" id="3.40.50.300">
    <property type="entry name" value="P-loop containing nucleotide triphosphate hydrolases"/>
    <property type="match status" value="1"/>
</dbReference>
<keyword evidence="2" id="KW-1185">Reference proteome</keyword>
<comment type="caution">
    <text evidence="1">The sequence shown here is derived from an EMBL/GenBank/DDBJ whole genome shotgun (WGS) entry which is preliminary data.</text>
</comment>
<evidence type="ECO:0000313" key="2">
    <source>
        <dbReference type="Proteomes" id="UP000523821"/>
    </source>
</evidence>
<dbReference type="AlphaFoldDB" id="A0A7W9FQR7"/>
<dbReference type="SUPFAM" id="SSF53795">
    <property type="entry name" value="PEP carboxykinase-like"/>
    <property type="match status" value="1"/>
</dbReference>
<accession>A0A7W9FQR7</accession>
<dbReference type="InterPro" id="IPR027417">
    <property type="entry name" value="P-loop_NTPase"/>
</dbReference>
<evidence type="ECO:0008006" key="3">
    <source>
        <dbReference type="Google" id="ProtNLM"/>
    </source>
</evidence>
<dbReference type="Proteomes" id="UP000523821">
    <property type="component" value="Unassembled WGS sequence"/>
</dbReference>
<dbReference type="EMBL" id="JACHOO010000014">
    <property type="protein sequence ID" value="MBB5755149.1"/>
    <property type="molecule type" value="Genomic_DNA"/>
</dbReference>
<name>A0A7W9FQR7_9HYPH</name>
<sequence>MIVHRYDWLGAGLRLGLPDPDWAARIDDLLGLSSERVPAGGEEGEITLLSGATLRSYADEVRFANSADLLVWLTLTAGDVLAEKKGAFLLHAACFVIEGKALLVFGAPFAGKSTLAQMALERGVPLLGDDVIHLEPETGLAQAVPRPLKRRVSPEVVAAADDRLVLVPGAPLHGVLDGRACLLVPRSAPGILDTTQKLAVRGSIFLRRHAGPGIRPFRPERFEAMFALLDWARDWSTPPLACAHRAARQLLALPYLGISVGEGEQQAGLDAVLGALR</sequence>
<proteinExistence type="predicted"/>